<proteinExistence type="predicted"/>
<dbReference type="Pfam" id="PF00270">
    <property type="entry name" value="DEAD"/>
    <property type="match status" value="1"/>
</dbReference>
<dbReference type="InterPro" id="IPR007502">
    <property type="entry name" value="Helicase-assoc_dom"/>
</dbReference>
<dbReference type="GO" id="GO:0003723">
    <property type="term" value="F:RNA binding"/>
    <property type="evidence" value="ECO:0007669"/>
    <property type="project" value="TreeGrafter"/>
</dbReference>
<dbReference type="Gene3D" id="1.20.120.1080">
    <property type="match status" value="1"/>
</dbReference>
<feature type="domain" description="Helicase C-terminal" evidence="6">
    <location>
        <begin position="939"/>
        <end position="1108"/>
    </location>
</feature>
<dbReference type="InterPro" id="IPR014001">
    <property type="entry name" value="Helicase_ATP-bd"/>
</dbReference>
<reference evidence="8" key="1">
    <citation type="journal article" date="2010" name="Nature">
        <title>The Amphimedon queenslandica genome and the evolution of animal complexity.</title>
        <authorList>
            <person name="Srivastava M."/>
            <person name="Simakov O."/>
            <person name="Chapman J."/>
            <person name="Fahey B."/>
            <person name="Gauthier M.E."/>
            <person name="Mitros T."/>
            <person name="Richards G.S."/>
            <person name="Conaco C."/>
            <person name="Dacre M."/>
            <person name="Hellsten U."/>
            <person name="Larroux C."/>
            <person name="Putnam N.H."/>
            <person name="Stanke M."/>
            <person name="Adamska M."/>
            <person name="Darling A."/>
            <person name="Degnan S.M."/>
            <person name="Oakley T.H."/>
            <person name="Plachetzki D.C."/>
            <person name="Zhai Y."/>
            <person name="Adamski M."/>
            <person name="Calcino A."/>
            <person name="Cummins S.F."/>
            <person name="Goodstein D.M."/>
            <person name="Harris C."/>
            <person name="Jackson D.J."/>
            <person name="Leys S.P."/>
            <person name="Shu S."/>
            <person name="Woodcroft B.J."/>
            <person name="Vervoort M."/>
            <person name="Kosik K.S."/>
            <person name="Manning G."/>
            <person name="Degnan B.M."/>
            <person name="Rokhsar D.S."/>
        </authorList>
    </citation>
    <scope>NUCLEOTIDE SEQUENCE [LARGE SCALE GENOMIC DNA]</scope>
</reference>
<name>A0A1X7U9Q6_AMPQE</name>
<dbReference type="PANTHER" id="PTHR18934">
    <property type="entry name" value="ATP-DEPENDENT RNA HELICASE"/>
    <property type="match status" value="1"/>
</dbReference>
<dbReference type="SUPFAM" id="SSF52540">
    <property type="entry name" value="P-loop containing nucleoside triphosphate hydrolases"/>
    <property type="match status" value="1"/>
</dbReference>
<dbReference type="GO" id="GO:0016787">
    <property type="term" value="F:hydrolase activity"/>
    <property type="evidence" value="ECO:0007669"/>
    <property type="project" value="UniProtKB-KW"/>
</dbReference>
<dbReference type="KEGG" id="aqu:105313737"/>
<keyword evidence="8" id="KW-1185">Reference proteome</keyword>
<reference evidence="7" key="2">
    <citation type="submission" date="2017-05" db="UniProtKB">
        <authorList>
            <consortium name="EnsemblMetazoa"/>
        </authorList>
    </citation>
    <scope>IDENTIFICATION</scope>
</reference>
<dbReference type="STRING" id="400682.A0A1X7U9Q6"/>
<keyword evidence="2" id="KW-0378">Hydrolase</keyword>
<keyword evidence="1" id="KW-0547">Nucleotide-binding</keyword>
<accession>A0A1X7U9Q6</accession>
<dbReference type="EnsemblMetazoa" id="Aqu2.1.24490_001">
    <property type="protein sequence ID" value="Aqu2.1.24490_001"/>
    <property type="gene ID" value="Aqu2.1.24490"/>
</dbReference>
<organism evidence="7">
    <name type="scientific">Amphimedon queenslandica</name>
    <name type="common">Sponge</name>
    <dbReference type="NCBI Taxonomy" id="400682"/>
    <lineage>
        <taxon>Eukaryota</taxon>
        <taxon>Metazoa</taxon>
        <taxon>Porifera</taxon>
        <taxon>Demospongiae</taxon>
        <taxon>Heteroscleromorpha</taxon>
        <taxon>Haplosclerida</taxon>
        <taxon>Niphatidae</taxon>
        <taxon>Amphimedon</taxon>
    </lineage>
</organism>
<feature type="compositionally biased region" description="Polar residues" evidence="4">
    <location>
        <begin position="678"/>
        <end position="691"/>
    </location>
</feature>
<dbReference type="GO" id="GO:0005524">
    <property type="term" value="F:ATP binding"/>
    <property type="evidence" value="ECO:0007669"/>
    <property type="project" value="UniProtKB-KW"/>
</dbReference>
<dbReference type="InterPro" id="IPR011545">
    <property type="entry name" value="DEAD/DEAH_box_helicase_dom"/>
</dbReference>
<evidence type="ECO:0000256" key="3">
    <source>
        <dbReference type="ARBA" id="ARBA00022840"/>
    </source>
</evidence>
<dbReference type="CDD" id="cd18791">
    <property type="entry name" value="SF2_C_RHA"/>
    <property type="match status" value="1"/>
</dbReference>
<dbReference type="PROSITE" id="PS00690">
    <property type="entry name" value="DEAH_ATP_HELICASE"/>
    <property type="match status" value="1"/>
</dbReference>
<evidence type="ECO:0000256" key="1">
    <source>
        <dbReference type="ARBA" id="ARBA00022741"/>
    </source>
</evidence>
<evidence type="ECO:0000313" key="7">
    <source>
        <dbReference type="EnsemblMetazoa" id="Aqu2.1.24490_001"/>
    </source>
</evidence>
<dbReference type="InParanoid" id="A0A1X7U9Q6"/>
<evidence type="ECO:0000259" key="6">
    <source>
        <dbReference type="PROSITE" id="PS51194"/>
    </source>
</evidence>
<evidence type="ECO:0008006" key="9">
    <source>
        <dbReference type="Google" id="ProtNLM"/>
    </source>
</evidence>
<dbReference type="SMART" id="SM00847">
    <property type="entry name" value="HA2"/>
    <property type="match status" value="1"/>
</dbReference>
<dbReference type="GO" id="GO:0004386">
    <property type="term" value="F:helicase activity"/>
    <property type="evidence" value="ECO:0007669"/>
    <property type="project" value="TreeGrafter"/>
</dbReference>
<sequence length="2066" mass="228327">MANGSPSSGLDRLLSGRSSEFRWYIRRSHKLKVATKLSEMVTAALTLGTDPTLLVDLQPLLQWISPPVCEDAISETLLGERLTRFVLGIRSLACDPVFLIPPAHGSQLTDFNLLLSVLKDDYIHKLSIYSDYRRFRYTNDSINPLIHRQIFQTLLSLGVTVIQCIDHPLVEVYRFFEKGGVCGILSDNPDFALLSEIRFIDLLDFDLERALKRVIVHETEEKEAALIKVYEVHYFYTTLEVLLGQLNLSVEQLIDAALLSGNGYTSHLNSLYKMDSYINLKTSSRSKDRQFEDVCSFVRIADSSPLFELHEDLVHVMDTVPCYNAAVSRSVSLYVNTVGSSLPPPAGNSMLFWVVKMISLNKLSNVIHSLVHSGVYWKPPLFESIAVGRVSIHDLLQPVRLSLYRLLGLDSVTEYGSTSQRTFQETKVKVRTDENRRDPDDILQFILDLGDRPAVERVGVMFNLLINGALEVKRIQLSESLINLKEETLLHYSVVALSLYLYGRHVSQSPGEVDGLVEFSLAEALGFNGTLITERPNERALTISVWFSHTLDTLCHFCDILSLSGSLPDPLSLFKPLAAAPVIESHLNSHSPNFTNCSLNGSCSLSLLPSVKLLRSSCSTSSNGSLSSVSSPLYIVELFVQALNEVRESGLKSCCSLDRRRWREVQQTGDKNGVSKEALNSRTAPCSSDSRTAGPLSINEHQDRIISTIYSHTVTCIVGEAGCGKSSMVPQFIFDAVPSSNIIIAQPRCIATMGLAKRVSSQRGEACGGVVGYCVGGHKVVSKRTAITYCTAGYLLKKLSYHPLQIRKYSHIILDEVHERSIDADFILLLVRKLVKELSPSTKIVLMSATMQGPLFTNYFKEVFDKVSEPIFVGARCCKVEEYFVDQLPWLLETTPTSELSKEQVFCSRAIQLYCQDVNRLSLTRDTNPPVISPPMQMLCCELIVYCSVKGTAMLVFLPGINEILDYHEILTQELQKRNIEEEYNIYVLHSQVSIEEQYQILSPPPPNKTNVILSTNIAESSLTIPALRVIVNFGISKVPCYNHKQKMTCLVRSWCSKAACAQRSGRVGRVSEGIAIHLFPSSFYHHVLSDYNPAEMHTTPLGKLLLRARQLGEEIGVTRPSILLKQTIEPPSLLQIEYALQELVSIGAIVTDLNYELSEVADITILGQFSLSLPLDLELSRLVFLGLYFGCPVEAVVIATSISLSHDPFLMPSKVFIKSQDSFKEALAESTASRFKYDDDRYSDALMICSVFKEWCSYYYHKYSSKGWSYCKSMSHFSAKNSLSYYRFSLLLTLVSSTADKLLDSIPIGSDHYKSIDSVAKLTRDPPRDEISFCENDSIVLALVVASFIDSVLIGKRRIDSFLQQERKVARQARDLIDFSHMNQKASLVTMCSKNVSQNTLKSTVSSILPPPCSLEFMISSGMGVVQVKAPPPNMTIEQSLLFLWQFCERRHRWKTEEGSVPLSAPFSPFEVSWFRFNSSYDKVFTPVWRNRSSFVVNYSKSPPPFLGVATNITGGEVTGTCKGRGLTLLPSLRDSKMAAILLLAFQSFQSSIQLCTNGEEITAFKINSVELDFKEWQKILPQDLKIINKLRTELSILLSKTDPSLQLPLREMKQIQHLLSIIADIDSCPTLTEDTVIQSDCFTDDSNHQPFYPLLKCSLIDCCEPNKDNIIIVSRNIDDEEKEDVCKEKLGSCDKEGAVVRGGGRVQVHNGGMEVKERIDSNREIRKEKIDTKGENDKVTVQCKPKPPSIEGDRITANGGTTPLTANGGTTLVRANGGTTPLTANGGTTLVRANGGTPLVRANGGATPLTANGGTTLVRANGGTPLVRANGGTTLLTANGETPLLTANGGAPLLTANEGTPLLTANGGTPLQTANGGAPLVRDCISADTVLTSKYQDTSSGSSKVESSFLNPQAVSFSPAMNVLPSHSLLLSISSNSHGPLLPPPPPPPGLPPGLRPLAPIHHFPLPPGFTPEDCVPKPLLLNYAPFKASESVSSLIEKQVLDILLRNGHRAIYYNDLLRDVSLSRLLQTLRMNLPLQFLVERSQLFRVVLVDKGFLVSAVVTS</sequence>
<dbReference type="PANTHER" id="PTHR18934:SF145">
    <property type="entry name" value="ATP-DEPENDENT RNA HELICASE DHX57-RELATED"/>
    <property type="match status" value="1"/>
</dbReference>
<evidence type="ECO:0000259" key="5">
    <source>
        <dbReference type="PROSITE" id="PS51192"/>
    </source>
</evidence>
<dbReference type="SMART" id="SM00490">
    <property type="entry name" value="HELICc"/>
    <property type="match status" value="1"/>
</dbReference>
<dbReference type="eggNOG" id="KOG0920">
    <property type="taxonomic scope" value="Eukaryota"/>
</dbReference>
<feature type="domain" description="Helicase ATP-binding" evidence="5">
    <location>
        <begin position="706"/>
        <end position="869"/>
    </location>
</feature>
<evidence type="ECO:0000256" key="4">
    <source>
        <dbReference type="SAM" id="MobiDB-lite"/>
    </source>
</evidence>
<dbReference type="SMART" id="SM00487">
    <property type="entry name" value="DEXDc"/>
    <property type="match status" value="1"/>
</dbReference>
<evidence type="ECO:0000313" key="8">
    <source>
        <dbReference type="Proteomes" id="UP000007879"/>
    </source>
</evidence>
<dbReference type="InterPro" id="IPR027417">
    <property type="entry name" value="P-loop_NTPase"/>
</dbReference>
<evidence type="ECO:0000256" key="2">
    <source>
        <dbReference type="ARBA" id="ARBA00022801"/>
    </source>
</evidence>
<dbReference type="InterPro" id="IPR001650">
    <property type="entry name" value="Helicase_C-like"/>
</dbReference>
<dbReference type="InterPro" id="IPR002464">
    <property type="entry name" value="DNA/RNA_helicase_DEAH_CS"/>
</dbReference>
<feature type="region of interest" description="Disordered" evidence="4">
    <location>
        <begin position="666"/>
        <end position="695"/>
    </location>
</feature>
<keyword evidence="3" id="KW-0067">ATP-binding</keyword>
<dbReference type="PROSITE" id="PS51192">
    <property type="entry name" value="HELICASE_ATP_BIND_1"/>
    <property type="match status" value="1"/>
</dbReference>
<gene>
    <name evidence="7" type="primary">105313737</name>
</gene>
<dbReference type="PROSITE" id="PS51194">
    <property type="entry name" value="HELICASE_CTER"/>
    <property type="match status" value="1"/>
</dbReference>
<dbReference type="EnsemblMetazoa" id="XM_011407400.2">
    <property type="protein sequence ID" value="XP_011405702.1"/>
    <property type="gene ID" value="LOC105313737"/>
</dbReference>
<dbReference type="Gene3D" id="3.40.50.300">
    <property type="entry name" value="P-loop containing nucleotide triphosphate hydrolases"/>
    <property type="match status" value="2"/>
</dbReference>
<dbReference type="CDD" id="cd17917">
    <property type="entry name" value="DEXHc_RHA-like"/>
    <property type="match status" value="1"/>
</dbReference>
<dbReference type="Pfam" id="PF00271">
    <property type="entry name" value="Helicase_C"/>
    <property type="match status" value="1"/>
</dbReference>
<dbReference type="Proteomes" id="UP000007879">
    <property type="component" value="Unassembled WGS sequence"/>
</dbReference>
<dbReference type="OrthoDB" id="66977at2759"/>
<protein>
    <recommendedName>
        <fullName evidence="9">RNA helicase</fullName>
    </recommendedName>
</protein>